<evidence type="ECO:0000256" key="4">
    <source>
        <dbReference type="PROSITE-ProRule" id="PRU00335"/>
    </source>
</evidence>
<dbReference type="InterPro" id="IPR009057">
    <property type="entry name" value="Homeodomain-like_sf"/>
</dbReference>
<dbReference type="PRINTS" id="PR00455">
    <property type="entry name" value="HTHTETR"/>
</dbReference>
<name>A0A4R8UDA9_9MICO</name>
<dbReference type="PANTHER" id="PTHR30055:SF234">
    <property type="entry name" value="HTH-TYPE TRANSCRIPTIONAL REGULATOR BETI"/>
    <property type="match status" value="1"/>
</dbReference>
<dbReference type="AlphaFoldDB" id="A0A4R8UDA9"/>
<proteinExistence type="predicted"/>
<keyword evidence="8" id="KW-1185">Reference proteome</keyword>
<evidence type="ECO:0000256" key="2">
    <source>
        <dbReference type="ARBA" id="ARBA00023125"/>
    </source>
</evidence>
<gene>
    <name evidence="7" type="ORF">E3O23_12305</name>
</gene>
<dbReference type="GO" id="GO:0000976">
    <property type="term" value="F:transcription cis-regulatory region binding"/>
    <property type="evidence" value="ECO:0007669"/>
    <property type="project" value="TreeGrafter"/>
</dbReference>
<organism evidence="7 8">
    <name type="scientific">Cryobacterium tagatosivorans</name>
    <dbReference type="NCBI Taxonomy" id="1259199"/>
    <lineage>
        <taxon>Bacteria</taxon>
        <taxon>Bacillati</taxon>
        <taxon>Actinomycetota</taxon>
        <taxon>Actinomycetes</taxon>
        <taxon>Micrococcales</taxon>
        <taxon>Microbacteriaceae</taxon>
        <taxon>Cryobacterium</taxon>
    </lineage>
</organism>
<dbReference type="PANTHER" id="PTHR30055">
    <property type="entry name" value="HTH-TYPE TRANSCRIPTIONAL REGULATOR RUTR"/>
    <property type="match status" value="1"/>
</dbReference>
<feature type="region of interest" description="Disordered" evidence="5">
    <location>
        <begin position="21"/>
        <end position="59"/>
    </location>
</feature>
<dbReference type="Proteomes" id="UP000297866">
    <property type="component" value="Unassembled WGS sequence"/>
</dbReference>
<evidence type="ECO:0000256" key="3">
    <source>
        <dbReference type="ARBA" id="ARBA00023163"/>
    </source>
</evidence>
<keyword evidence="3" id="KW-0804">Transcription</keyword>
<evidence type="ECO:0000256" key="1">
    <source>
        <dbReference type="ARBA" id="ARBA00023015"/>
    </source>
</evidence>
<evidence type="ECO:0000313" key="7">
    <source>
        <dbReference type="EMBL" id="TFB48996.1"/>
    </source>
</evidence>
<feature type="compositionally biased region" description="Basic residues" evidence="5">
    <location>
        <begin position="25"/>
        <end position="38"/>
    </location>
</feature>
<protein>
    <submittedName>
        <fullName evidence="7">TetR/AcrR family transcriptional regulator</fullName>
    </submittedName>
</protein>
<dbReference type="PROSITE" id="PS50977">
    <property type="entry name" value="HTH_TETR_2"/>
    <property type="match status" value="1"/>
</dbReference>
<sequence>MDGFLDSGYLYYTVQPVQSSSEHARRARARREKPARRAPRYDGRMALSSPAPSASAASLTPVPTRDRILDAFVGVLIDQGERTATLDTVAAAAGVSKGGLLYHFASKEALVDGLIARLRALVEVDIDNIRSAPAGVVDYLIRTSVSEGTPLDRAIVAVARLAQGSHPSANQALADIRRQWLAVVEGAVGDPGTAQAIMLISDGLYYESTLAHTGASAASGQDSAALDRLLGVIERLTGTRT</sequence>
<evidence type="ECO:0000259" key="6">
    <source>
        <dbReference type="PROSITE" id="PS50977"/>
    </source>
</evidence>
<dbReference type="Pfam" id="PF00440">
    <property type="entry name" value="TetR_N"/>
    <property type="match status" value="1"/>
</dbReference>
<dbReference type="InterPro" id="IPR050109">
    <property type="entry name" value="HTH-type_TetR-like_transc_reg"/>
</dbReference>
<feature type="DNA-binding region" description="H-T-H motif" evidence="4">
    <location>
        <begin position="85"/>
        <end position="104"/>
    </location>
</feature>
<accession>A0A4R8UDA9</accession>
<dbReference type="EMBL" id="SOEZ01000059">
    <property type="protein sequence ID" value="TFB48996.1"/>
    <property type="molecule type" value="Genomic_DNA"/>
</dbReference>
<feature type="compositionally biased region" description="Low complexity" evidence="5">
    <location>
        <begin position="46"/>
        <end position="59"/>
    </location>
</feature>
<feature type="domain" description="HTH tetR-type" evidence="6">
    <location>
        <begin position="62"/>
        <end position="122"/>
    </location>
</feature>
<comment type="caution">
    <text evidence="7">The sequence shown here is derived from an EMBL/GenBank/DDBJ whole genome shotgun (WGS) entry which is preliminary data.</text>
</comment>
<dbReference type="OrthoDB" id="9806334at2"/>
<evidence type="ECO:0000313" key="8">
    <source>
        <dbReference type="Proteomes" id="UP000297866"/>
    </source>
</evidence>
<dbReference type="GO" id="GO:0003700">
    <property type="term" value="F:DNA-binding transcription factor activity"/>
    <property type="evidence" value="ECO:0007669"/>
    <property type="project" value="TreeGrafter"/>
</dbReference>
<evidence type="ECO:0000256" key="5">
    <source>
        <dbReference type="SAM" id="MobiDB-lite"/>
    </source>
</evidence>
<keyword evidence="1" id="KW-0805">Transcription regulation</keyword>
<keyword evidence="2 4" id="KW-0238">DNA-binding</keyword>
<dbReference type="SUPFAM" id="SSF46689">
    <property type="entry name" value="Homeodomain-like"/>
    <property type="match status" value="1"/>
</dbReference>
<dbReference type="Gene3D" id="1.10.357.10">
    <property type="entry name" value="Tetracycline Repressor, domain 2"/>
    <property type="match status" value="1"/>
</dbReference>
<dbReference type="InterPro" id="IPR001647">
    <property type="entry name" value="HTH_TetR"/>
</dbReference>
<reference evidence="7 8" key="1">
    <citation type="submission" date="2019-03" db="EMBL/GenBank/DDBJ databases">
        <title>Genomics of glacier-inhabiting Cryobacterium strains.</title>
        <authorList>
            <person name="Liu Q."/>
            <person name="Xin Y.-H."/>
        </authorList>
    </citation>
    <scope>NUCLEOTIDE SEQUENCE [LARGE SCALE GENOMIC DNA]</scope>
    <source>
        <strain evidence="7 8">Sr47</strain>
    </source>
</reference>